<feature type="compositionally biased region" description="Basic and acidic residues" evidence="7">
    <location>
        <begin position="1397"/>
        <end position="1412"/>
    </location>
</feature>
<evidence type="ECO:0000256" key="2">
    <source>
        <dbReference type="ARBA" id="ARBA00022741"/>
    </source>
</evidence>
<proteinExistence type="inferred from homology"/>
<evidence type="ECO:0000256" key="7">
    <source>
        <dbReference type="SAM" id="MobiDB-lite"/>
    </source>
</evidence>
<dbReference type="Gene3D" id="3.40.50.10810">
    <property type="entry name" value="Tandem AAA-ATPase domain"/>
    <property type="match status" value="3"/>
</dbReference>
<keyword evidence="6" id="KW-0862">Zinc</keyword>
<feature type="region of interest" description="Disordered" evidence="7">
    <location>
        <begin position="1387"/>
        <end position="1412"/>
    </location>
</feature>
<dbReference type="Pfam" id="PF00271">
    <property type="entry name" value="Helicase_C"/>
    <property type="match status" value="1"/>
</dbReference>
<feature type="region of interest" description="Disordered" evidence="7">
    <location>
        <begin position="169"/>
        <end position="205"/>
    </location>
</feature>
<feature type="domain" description="RING-type" evidence="8">
    <location>
        <begin position="1072"/>
        <end position="1137"/>
    </location>
</feature>
<gene>
    <name evidence="11" type="ORF">FA09DRAFT_332110</name>
</gene>
<evidence type="ECO:0000259" key="8">
    <source>
        <dbReference type="PROSITE" id="PS50089"/>
    </source>
</evidence>
<feature type="domain" description="Helicase ATP-binding" evidence="9">
    <location>
        <begin position="594"/>
        <end position="894"/>
    </location>
</feature>
<organism evidence="11 12">
    <name type="scientific">Tilletiopsis washingtonensis</name>
    <dbReference type="NCBI Taxonomy" id="58919"/>
    <lineage>
        <taxon>Eukaryota</taxon>
        <taxon>Fungi</taxon>
        <taxon>Dikarya</taxon>
        <taxon>Basidiomycota</taxon>
        <taxon>Ustilaginomycotina</taxon>
        <taxon>Exobasidiomycetes</taxon>
        <taxon>Entylomatales</taxon>
        <taxon>Entylomatales incertae sedis</taxon>
        <taxon>Tilletiopsis</taxon>
    </lineage>
</organism>
<keyword evidence="6" id="KW-0863">Zinc-finger</keyword>
<dbReference type="RefSeq" id="XP_025595749.1">
    <property type="nucleotide sequence ID" value="XM_025743318.1"/>
</dbReference>
<reference evidence="11 12" key="1">
    <citation type="journal article" date="2018" name="Mol. Biol. Evol.">
        <title>Broad Genomic Sampling Reveals a Smut Pathogenic Ancestry of the Fungal Clade Ustilaginomycotina.</title>
        <authorList>
            <person name="Kijpornyongpan T."/>
            <person name="Mondo S.J."/>
            <person name="Barry K."/>
            <person name="Sandor L."/>
            <person name="Lee J."/>
            <person name="Lipzen A."/>
            <person name="Pangilinan J."/>
            <person name="LaButti K."/>
            <person name="Hainaut M."/>
            <person name="Henrissat B."/>
            <person name="Grigoriev I.V."/>
            <person name="Spatafora J.W."/>
            <person name="Aime M.C."/>
        </authorList>
    </citation>
    <scope>NUCLEOTIDE SEQUENCE [LARGE SCALE GENOMIC DNA]</scope>
    <source>
        <strain evidence="11 12">MCA 4186</strain>
    </source>
</reference>
<name>A0A316Z124_9BASI</name>
<feature type="compositionally biased region" description="Low complexity" evidence="7">
    <location>
        <begin position="634"/>
        <end position="646"/>
    </location>
</feature>
<feature type="compositionally biased region" description="Polar residues" evidence="7">
    <location>
        <begin position="169"/>
        <end position="186"/>
    </location>
</feature>
<keyword evidence="3" id="KW-0378">Hydrolase</keyword>
<evidence type="ECO:0000256" key="4">
    <source>
        <dbReference type="ARBA" id="ARBA00022806"/>
    </source>
</evidence>
<feature type="compositionally biased region" description="Basic and acidic residues" evidence="7">
    <location>
        <begin position="647"/>
        <end position="657"/>
    </location>
</feature>
<sequence>MSSSPHIEAGGSAVAEAPAAAAAEASSSSAAEQPQGTLSGVLEEVDDAAELLKQPFEPQPLVPQPVLEPAKPALSAEKEARMAERRARLAQRAAPSTMPPEEAPSGSRASAAPSHASVRSRDSGDDVEQPSKRARTNGSGDGRSAVGVSAAAAPSLMVGGSGARAPTQFLDSSGSFVPPRASSSHNGEPALRLPVKTENGGRSARKGTGAAIDLTLSDDEDIQVTATKRNTDVQVDEQRTNAPVCLGAVNGVVLCLHGLPRSLMYEGTGRPEDVPQDPAYEKRNWPRISSFWSQPGYRPILLSIHSKNDGPVGPRGSSDHIELNVSTVQPPLVAAQAAAAHARARGLPMEPPKVSAVMLAPFGALSEKHKKALLPLLTSGLIRCEARCKMASSKRGSMFTYPIEILIFTTSAQVGRVTNVLLSEGVQIDKPVCYEPLDYPQAPRLVYSRSALPEVHGAGDFRQGPSIFTGGYGGHVLQTKEQTEEERKKQVDSVYDSLRSGDDLPEVEPHAVIITKLFPHQKQALSFLLDREQDRSFDLPPAGEAQEAGSENGDAKGKGRAPQEEETVSLWKAVRKRDGTPRAYLNVVTNSESLRRPEVCRGAILADDMGLGKTITTIALIAHTYLDARKFGKTKPTPADPASAADSKAKENEHEEAFTGNVPGAPLGRMIKKSQGGGKVQAKRDEAERVRRKNLRTRSRATLIVLPLTLVSSWEEQIKEHTDPRWRDRHVLIYHGANRSSDPLWIANHDIVLTTYATLANEFSNQKTWVADGEEDEDAPDAEDSDPDIVPLDEFGQPILSAAAKAANAQKAAAARKQATKRRRAEAGESKNPLQRIEWFRIVLDEAHTIKETRTWQSKATCNLSGQRRLCLTGTPVQNRLDDLYALIKFLRLEPFNDRATWNEFCGSRDKGGGLRATSAKEKASAPVDGTSLRRIQTIMKFLTLRRSKDGKRKDGQRLLNLPPKYGRTLMLDFDPRERAVYAQMHQSFKEEFELLKASDTLKLNYATILHEISNLRMVCDHEALVDDSKDLKRKKNGGDNDAVQAIVTDGLTRQRAIALFALFAGEDQAECGLCGVDLTRNDEEAAAGGPAAGDGKMRPVVTKCQHMFCTPCFRSRMPAKWPDCKADDRAACPACDIVLGLLVETVQLQPSDIESRDGAGEGANDSDAESDAPPRKKVTFGADADTPISKRTDLSSKMRALLADITPFSQCNAHSMLFDRDAPLLQHMAISKGDEPVVIAQHPPTKDGGPDNILPVKSVVFSQWTKMLDRVQTALERAGIKSVMLDGRMKRDLRASNIEQFKNDPGTEVLLVSIKVGGTGLNLTEACRAYLIEPAWNPSIENQALDRIHRLGQQMPVITTKLVMTSSIEERMLALQRHKLELAEKSVGESGRGAKGKSDLQRLLEETDFVK</sequence>
<dbReference type="GO" id="GO:0008270">
    <property type="term" value="F:zinc ion binding"/>
    <property type="evidence" value="ECO:0007669"/>
    <property type="project" value="UniProtKB-KW"/>
</dbReference>
<evidence type="ECO:0000256" key="3">
    <source>
        <dbReference type="ARBA" id="ARBA00022801"/>
    </source>
</evidence>
<feature type="region of interest" description="Disordered" evidence="7">
    <location>
        <begin position="811"/>
        <end position="830"/>
    </location>
</feature>
<dbReference type="Gene3D" id="3.40.50.300">
    <property type="entry name" value="P-loop containing nucleotide triphosphate hydrolases"/>
    <property type="match status" value="1"/>
</dbReference>
<dbReference type="STRING" id="58919.A0A316Z124"/>
<keyword evidence="6" id="KW-0479">Metal-binding</keyword>
<dbReference type="CDD" id="cd18793">
    <property type="entry name" value="SF2_C_SNF"/>
    <property type="match status" value="1"/>
</dbReference>
<accession>A0A316Z124</accession>
<dbReference type="SMART" id="SM00490">
    <property type="entry name" value="HELICc"/>
    <property type="match status" value="1"/>
</dbReference>
<keyword evidence="5" id="KW-0067">ATP-binding</keyword>
<dbReference type="PANTHER" id="PTHR45626">
    <property type="entry name" value="TRANSCRIPTION TERMINATION FACTOR 2-RELATED"/>
    <property type="match status" value="1"/>
</dbReference>
<dbReference type="GO" id="GO:0005634">
    <property type="term" value="C:nucleus"/>
    <property type="evidence" value="ECO:0007669"/>
    <property type="project" value="TreeGrafter"/>
</dbReference>
<dbReference type="InterPro" id="IPR013083">
    <property type="entry name" value="Znf_RING/FYVE/PHD"/>
</dbReference>
<evidence type="ECO:0000313" key="12">
    <source>
        <dbReference type="Proteomes" id="UP000245946"/>
    </source>
</evidence>
<feature type="domain" description="Helicase C-terminal" evidence="10">
    <location>
        <begin position="1249"/>
        <end position="1389"/>
    </location>
</feature>
<dbReference type="SUPFAM" id="SSF52540">
    <property type="entry name" value="P-loop containing nucleoside triphosphate hydrolases"/>
    <property type="match status" value="2"/>
</dbReference>
<feature type="region of interest" description="Disordered" evidence="7">
    <location>
        <begin position="633"/>
        <end position="692"/>
    </location>
</feature>
<dbReference type="GO" id="GO:0016787">
    <property type="term" value="F:hydrolase activity"/>
    <property type="evidence" value="ECO:0007669"/>
    <property type="project" value="UniProtKB-KW"/>
</dbReference>
<dbReference type="InterPro" id="IPR001650">
    <property type="entry name" value="Helicase_C-like"/>
</dbReference>
<dbReference type="InterPro" id="IPR014001">
    <property type="entry name" value="Helicase_ATP-bd"/>
</dbReference>
<protein>
    <recommendedName>
        <fullName evidence="13">P-loop containing nucleoside triphosphate hydrolase protein</fullName>
    </recommendedName>
</protein>
<comment type="similarity">
    <text evidence="1">Belongs to the SNF2/RAD54 helicase family.</text>
</comment>
<feature type="compositionally biased region" description="Basic and acidic residues" evidence="7">
    <location>
        <begin position="76"/>
        <end position="87"/>
    </location>
</feature>
<dbReference type="InterPro" id="IPR038718">
    <property type="entry name" value="SNF2-like_sf"/>
</dbReference>
<dbReference type="PROSITE" id="PS51194">
    <property type="entry name" value="HELICASE_CTER"/>
    <property type="match status" value="1"/>
</dbReference>
<keyword evidence="12" id="KW-1185">Reference proteome</keyword>
<dbReference type="InterPro" id="IPR050628">
    <property type="entry name" value="SNF2_RAD54_helicase_TF"/>
</dbReference>
<dbReference type="SMART" id="SM00184">
    <property type="entry name" value="RING"/>
    <property type="match status" value="1"/>
</dbReference>
<feature type="region of interest" description="Disordered" evidence="7">
    <location>
        <begin position="1"/>
        <end position="147"/>
    </location>
</feature>
<dbReference type="PROSITE" id="PS50089">
    <property type="entry name" value="ZF_RING_2"/>
    <property type="match status" value="1"/>
</dbReference>
<dbReference type="GO" id="GO:0004386">
    <property type="term" value="F:helicase activity"/>
    <property type="evidence" value="ECO:0007669"/>
    <property type="project" value="UniProtKB-KW"/>
</dbReference>
<feature type="compositionally biased region" description="Low complexity" evidence="7">
    <location>
        <begin position="103"/>
        <end position="117"/>
    </location>
</feature>
<dbReference type="InterPro" id="IPR049730">
    <property type="entry name" value="SNF2/RAD54-like_C"/>
</dbReference>
<dbReference type="Gene3D" id="3.30.40.10">
    <property type="entry name" value="Zinc/RING finger domain, C3HC4 (zinc finger)"/>
    <property type="match status" value="1"/>
</dbReference>
<feature type="region of interest" description="Disordered" evidence="7">
    <location>
        <begin position="1153"/>
        <end position="1190"/>
    </location>
</feature>
<keyword evidence="4" id="KW-0347">Helicase</keyword>
<evidence type="ECO:0000256" key="5">
    <source>
        <dbReference type="ARBA" id="ARBA00022840"/>
    </source>
</evidence>
<evidence type="ECO:0008006" key="13">
    <source>
        <dbReference type="Google" id="ProtNLM"/>
    </source>
</evidence>
<dbReference type="PANTHER" id="PTHR45626:SF52">
    <property type="entry name" value="SINGLE-STRANDED DNA-DEPENDENT ATPASE (EUROFUNG)"/>
    <property type="match status" value="1"/>
</dbReference>
<dbReference type="CDD" id="cd18008">
    <property type="entry name" value="DEXDc_SHPRH-like"/>
    <property type="match status" value="1"/>
</dbReference>
<dbReference type="InterPro" id="IPR001841">
    <property type="entry name" value="Znf_RING"/>
</dbReference>
<dbReference type="GO" id="GO:0008094">
    <property type="term" value="F:ATP-dependent activity, acting on DNA"/>
    <property type="evidence" value="ECO:0007669"/>
    <property type="project" value="TreeGrafter"/>
</dbReference>
<dbReference type="Proteomes" id="UP000245946">
    <property type="component" value="Unassembled WGS sequence"/>
</dbReference>
<evidence type="ECO:0000256" key="1">
    <source>
        <dbReference type="ARBA" id="ARBA00007025"/>
    </source>
</evidence>
<feature type="compositionally biased region" description="Basic and acidic residues" evidence="7">
    <location>
        <begin position="553"/>
        <end position="563"/>
    </location>
</feature>
<dbReference type="InterPro" id="IPR027417">
    <property type="entry name" value="P-loop_NTPase"/>
</dbReference>
<dbReference type="OrthoDB" id="448448at2759"/>
<keyword evidence="2" id="KW-0547">Nucleotide-binding</keyword>
<dbReference type="PROSITE" id="PS51192">
    <property type="entry name" value="HELICASE_ATP_BIND_1"/>
    <property type="match status" value="1"/>
</dbReference>
<dbReference type="Pfam" id="PF00176">
    <property type="entry name" value="SNF2-rel_dom"/>
    <property type="match status" value="1"/>
</dbReference>
<evidence type="ECO:0000256" key="6">
    <source>
        <dbReference type="PROSITE-ProRule" id="PRU00175"/>
    </source>
</evidence>
<evidence type="ECO:0000313" key="11">
    <source>
        <dbReference type="EMBL" id="PWN95470.1"/>
    </source>
</evidence>
<dbReference type="GO" id="GO:0006281">
    <property type="term" value="P:DNA repair"/>
    <property type="evidence" value="ECO:0007669"/>
    <property type="project" value="TreeGrafter"/>
</dbReference>
<evidence type="ECO:0000259" key="9">
    <source>
        <dbReference type="PROSITE" id="PS51192"/>
    </source>
</evidence>
<dbReference type="EMBL" id="KZ819304">
    <property type="protein sequence ID" value="PWN95470.1"/>
    <property type="molecule type" value="Genomic_DNA"/>
</dbReference>
<dbReference type="GO" id="GO:0005524">
    <property type="term" value="F:ATP binding"/>
    <property type="evidence" value="ECO:0007669"/>
    <property type="project" value="UniProtKB-KW"/>
</dbReference>
<dbReference type="InterPro" id="IPR000330">
    <property type="entry name" value="SNF2_N"/>
</dbReference>
<dbReference type="SUPFAM" id="SSF57850">
    <property type="entry name" value="RING/U-box"/>
    <property type="match status" value="1"/>
</dbReference>
<dbReference type="GeneID" id="37270862"/>
<evidence type="ECO:0000259" key="10">
    <source>
        <dbReference type="PROSITE" id="PS51194"/>
    </source>
</evidence>
<feature type="region of interest" description="Disordered" evidence="7">
    <location>
        <begin position="536"/>
        <end position="568"/>
    </location>
</feature>
<dbReference type="SMART" id="SM00487">
    <property type="entry name" value="DEXDc"/>
    <property type="match status" value="1"/>
</dbReference>
<feature type="compositionally biased region" description="Low complexity" evidence="7">
    <location>
        <begin position="8"/>
        <end position="32"/>
    </location>
</feature>